<proteinExistence type="predicted"/>
<gene>
    <name evidence="3" type="ORF">SAMN05661053_0010</name>
</gene>
<keyword evidence="1" id="KW-0732">Signal</keyword>
<dbReference type="EMBL" id="UHJL01000001">
    <property type="protein sequence ID" value="SUQ18791.1"/>
    <property type="molecule type" value="Genomic_DNA"/>
</dbReference>
<feature type="signal peptide" evidence="1">
    <location>
        <begin position="1"/>
        <end position="24"/>
    </location>
</feature>
<dbReference type="AlphaFoldDB" id="A0A380RU13"/>
<organism evidence="3 4">
    <name type="scientific">Fibrobacter succinogenes</name>
    <name type="common">Bacteroides succinogenes</name>
    <dbReference type="NCBI Taxonomy" id="833"/>
    <lineage>
        <taxon>Bacteria</taxon>
        <taxon>Pseudomonadati</taxon>
        <taxon>Fibrobacterota</taxon>
        <taxon>Fibrobacteria</taxon>
        <taxon>Fibrobacterales</taxon>
        <taxon>Fibrobacteraceae</taxon>
        <taxon>Fibrobacter</taxon>
    </lineage>
</organism>
<reference evidence="3 4" key="1">
    <citation type="submission" date="2017-08" db="EMBL/GenBank/DDBJ databases">
        <authorList>
            <person name="de Groot N.N."/>
        </authorList>
    </citation>
    <scope>NUCLEOTIDE SEQUENCE [LARGE SCALE GENOMIC DNA]</scope>
    <source>
        <strain evidence="3 4">HM2</strain>
    </source>
</reference>
<protein>
    <recommendedName>
        <fullName evidence="2">DUF2059 domain-containing protein</fullName>
    </recommendedName>
</protein>
<dbReference type="RefSeq" id="WP_109571648.1">
    <property type="nucleotide sequence ID" value="NZ_UHJL01000001.1"/>
</dbReference>
<dbReference type="Proteomes" id="UP000255423">
    <property type="component" value="Unassembled WGS sequence"/>
</dbReference>
<sequence length="151" mass="17166">MFKSIIRKAILVATLSLISSNVFAQDAAYKKEFNRAMELTHPEETMKQMIAPQYQKFGEMGLLKLDDVDAVVEECIKVIMPKYKEVMLKLYAENYTLNEVKEMNAYLATPVGQKGIKLAPKFGIAGMQAVQEPEIAKKIEDILKKHIQIKE</sequence>
<accession>A0A380RU13</accession>
<feature type="domain" description="DUF2059" evidence="2">
    <location>
        <begin position="84"/>
        <end position="132"/>
    </location>
</feature>
<evidence type="ECO:0000256" key="1">
    <source>
        <dbReference type="SAM" id="SignalP"/>
    </source>
</evidence>
<dbReference type="Pfam" id="PF09832">
    <property type="entry name" value="DUF2059"/>
    <property type="match status" value="1"/>
</dbReference>
<dbReference type="InterPro" id="IPR018637">
    <property type="entry name" value="DUF2059"/>
</dbReference>
<evidence type="ECO:0000313" key="3">
    <source>
        <dbReference type="EMBL" id="SUQ18791.1"/>
    </source>
</evidence>
<evidence type="ECO:0000313" key="4">
    <source>
        <dbReference type="Proteomes" id="UP000255423"/>
    </source>
</evidence>
<name>A0A380RU13_FIBSU</name>
<feature type="chain" id="PRO_5016640952" description="DUF2059 domain-containing protein" evidence="1">
    <location>
        <begin position="25"/>
        <end position="151"/>
    </location>
</feature>
<evidence type="ECO:0000259" key="2">
    <source>
        <dbReference type="Pfam" id="PF09832"/>
    </source>
</evidence>